<feature type="chain" id="PRO_5035756926" evidence="2">
    <location>
        <begin position="18"/>
        <end position="880"/>
    </location>
</feature>
<dbReference type="Proteomes" id="UP000683360">
    <property type="component" value="Unassembled WGS sequence"/>
</dbReference>
<keyword evidence="4" id="KW-1185">Reference proteome</keyword>
<name>A0A8S3SPJ8_MYTED</name>
<protein>
    <submittedName>
        <fullName evidence="3">Uncharacterized protein</fullName>
    </submittedName>
</protein>
<feature type="region of interest" description="Disordered" evidence="1">
    <location>
        <begin position="493"/>
        <end position="518"/>
    </location>
</feature>
<feature type="region of interest" description="Disordered" evidence="1">
    <location>
        <begin position="855"/>
        <end position="880"/>
    </location>
</feature>
<dbReference type="AlphaFoldDB" id="A0A8S3SPJ8"/>
<evidence type="ECO:0000256" key="2">
    <source>
        <dbReference type="SAM" id="SignalP"/>
    </source>
</evidence>
<dbReference type="EMBL" id="CAJPWZ010001666">
    <property type="protein sequence ID" value="CAG2220621.1"/>
    <property type="molecule type" value="Genomic_DNA"/>
</dbReference>
<feature type="compositionally biased region" description="Polar residues" evidence="1">
    <location>
        <begin position="199"/>
        <end position="211"/>
    </location>
</feature>
<sequence length="880" mass="96192">MTVFTIFVGILVSGCYSFSLPGLQNVQTDDNFTKTFGIIPGKSTYKKTDPNHSINTEQLGEHVLSSQEKVPTSVSNHGSLATTLNQLSGMSALQLLKILGVQLESNAPLNINTNAIIHRLPQQQNNVPKKQHYTVEPLKPTMKTLSNYGHKTGSFMPTDNNVLSTPRPPQQMSNAGKFNTQQQLSPVFMMTSGMGEQSFPDTSSIQHPSGSNHEDNKAKLFDPDALMQEMMSSSSSSLGAGKYMVKQNVSPQNWAPNQQKNIKTSTKNSPGMFNPMHGQTSINFNPDSFNNVKMNFQPDALLVSVNKGTPHISNKLSYDPDKLNNYYGKFKPGQMFQDEDMNTPLPPVHQSLFNADTLNKKLMSSAKKSDDPNPNNENTLASLQSEIVPQPSLKKMSGFVPGLLFPGFKPDNDELGNHFSEYDTNFVERAEESKKSIKHRYAFVDMLSDLPAEPDHSVNPGNLTNQTALAPTSQSQTTITATMDTTTQGTTFVSTTSTDSHENHSESSKFMPAQSNHPQNGFVPGSLTGDGRTLQMMVNKGMYNPNVVNQQAFSMNNIQNTGSSNINNNTTHQTSNSFGMTFNFNPSSGNQAKMSFNTNQQIGMDGSSGSTSNNYNTFYDPNKINQNSYINPFDKAQTNMNNMSTGQFDNSQFLGNFDANKVNMGIIGNSKNSTQNSMNSGFGGQFNPTEVNKAYFNPNVVNKERINFNPSKMLESNAGYDKKTAESYTFDPNKVNDIHVNFLPPFLQDNTNSTAGNSSGSGFIPGLLSGGKDDSGVFDPSKMKAGMLFNPNAMMNTNKNTTENGGISDKSQTNMMFSPSAMIGNMKGLISGASFDPNAVNKVNMHFSPNEMMKQVPGSVERTSKTDNPIIGQGSDEKVK</sequence>
<proteinExistence type="predicted"/>
<comment type="caution">
    <text evidence="3">The sequence shown here is derived from an EMBL/GenBank/DDBJ whole genome shotgun (WGS) entry which is preliminary data.</text>
</comment>
<gene>
    <name evidence="3" type="ORF">MEDL_34105</name>
</gene>
<evidence type="ECO:0000313" key="3">
    <source>
        <dbReference type="EMBL" id="CAG2220621.1"/>
    </source>
</evidence>
<organism evidence="3 4">
    <name type="scientific">Mytilus edulis</name>
    <name type="common">Blue mussel</name>
    <dbReference type="NCBI Taxonomy" id="6550"/>
    <lineage>
        <taxon>Eukaryota</taxon>
        <taxon>Metazoa</taxon>
        <taxon>Spiralia</taxon>
        <taxon>Lophotrochozoa</taxon>
        <taxon>Mollusca</taxon>
        <taxon>Bivalvia</taxon>
        <taxon>Autobranchia</taxon>
        <taxon>Pteriomorphia</taxon>
        <taxon>Mytilida</taxon>
        <taxon>Mytiloidea</taxon>
        <taxon>Mytilidae</taxon>
        <taxon>Mytilinae</taxon>
        <taxon>Mytilus</taxon>
    </lineage>
</organism>
<reference evidence="3" key="1">
    <citation type="submission" date="2021-03" db="EMBL/GenBank/DDBJ databases">
        <authorList>
            <person name="Bekaert M."/>
        </authorList>
    </citation>
    <scope>NUCLEOTIDE SEQUENCE</scope>
</reference>
<dbReference type="OrthoDB" id="6154181at2759"/>
<accession>A0A8S3SPJ8</accession>
<evidence type="ECO:0000256" key="1">
    <source>
        <dbReference type="SAM" id="MobiDB-lite"/>
    </source>
</evidence>
<feature type="signal peptide" evidence="2">
    <location>
        <begin position="1"/>
        <end position="17"/>
    </location>
</feature>
<evidence type="ECO:0000313" key="4">
    <source>
        <dbReference type="Proteomes" id="UP000683360"/>
    </source>
</evidence>
<feature type="region of interest" description="Disordered" evidence="1">
    <location>
        <begin position="195"/>
        <end position="217"/>
    </location>
</feature>
<keyword evidence="2" id="KW-0732">Signal</keyword>